<evidence type="ECO:0000256" key="8">
    <source>
        <dbReference type="ARBA" id="ARBA00023033"/>
    </source>
</evidence>
<keyword evidence="10" id="KW-0472">Membrane</keyword>
<dbReference type="GO" id="GO:0016705">
    <property type="term" value="F:oxidoreductase activity, acting on paired donors, with incorporation or reduction of molecular oxygen"/>
    <property type="evidence" value="ECO:0007669"/>
    <property type="project" value="InterPro"/>
</dbReference>
<dbReference type="OrthoDB" id="10029320at2759"/>
<dbReference type="PANTHER" id="PTHR24305">
    <property type="entry name" value="CYTOCHROME P450"/>
    <property type="match status" value="1"/>
</dbReference>
<comment type="pathway">
    <text evidence="2">Secondary metabolite biosynthesis.</text>
</comment>
<comment type="similarity">
    <text evidence="3">Belongs to the cytochrome P450 family.</text>
</comment>
<dbReference type="GO" id="GO:0005506">
    <property type="term" value="F:iron ion binding"/>
    <property type="evidence" value="ECO:0007669"/>
    <property type="project" value="InterPro"/>
</dbReference>
<keyword evidence="4 9" id="KW-0349">Heme</keyword>
<evidence type="ECO:0000256" key="7">
    <source>
        <dbReference type="ARBA" id="ARBA00023004"/>
    </source>
</evidence>
<evidence type="ECO:0000256" key="5">
    <source>
        <dbReference type="ARBA" id="ARBA00022723"/>
    </source>
</evidence>
<reference evidence="11 12" key="1">
    <citation type="submission" date="2015-06" db="EMBL/GenBank/DDBJ databases">
        <title>Draft genome of the ant-associated black yeast Phialophora attae CBS 131958.</title>
        <authorList>
            <person name="Moreno L.F."/>
            <person name="Stielow B.J."/>
            <person name="de Hoog S."/>
            <person name="Vicente V.A."/>
            <person name="Weiss V.A."/>
            <person name="de Vries M."/>
            <person name="Cruz L.M."/>
            <person name="Souza E.M."/>
        </authorList>
    </citation>
    <scope>NUCLEOTIDE SEQUENCE [LARGE SCALE GENOMIC DNA]</scope>
    <source>
        <strain evidence="11 12">CBS 131958</strain>
    </source>
</reference>
<dbReference type="PANTHER" id="PTHR24305:SF107">
    <property type="entry name" value="P450, PUTATIVE (EUROFUNG)-RELATED"/>
    <property type="match status" value="1"/>
</dbReference>
<dbReference type="Gene3D" id="1.10.630.10">
    <property type="entry name" value="Cytochrome P450"/>
    <property type="match status" value="1"/>
</dbReference>
<dbReference type="GO" id="GO:0020037">
    <property type="term" value="F:heme binding"/>
    <property type="evidence" value="ECO:0007669"/>
    <property type="project" value="InterPro"/>
</dbReference>
<evidence type="ECO:0000313" key="12">
    <source>
        <dbReference type="Proteomes" id="UP000038010"/>
    </source>
</evidence>
<dbReference type="InterPro" id="IPR001128">
    <property type="entry name" value="Cyt_P450"/>
</dbReference>
<keyword evidence="8 11" id="KW-0503">Monooxygenase</keyword>
<dbReference type="GeneID" id="28741081"/>
<protein>
    <submittedName>
        <fullName evidence="11">Putative sterigmatocystin biosynthesis monooxygenase stcS</fullName>
    </submittedName>
</protein>
<dbReference type="STRING" id="1664694.A0A0N0NS81"/>
<proteinExistence type="inferred from homology"/>
<dbReference type="InterPro" id="IPR050121">
    <property type="entry name" value="Cytochrome_P450_monoxygenase"/>
</dbReference>
<dbReference type="GO" id="GO:0004497">
    <property type="term" value="F:monooxygenase activity"/>
    <property type="evidence" value="ECO:0007669"/>
    <property type="project" value="UniProtKB-KW"/>
</dbReference>
<dbReference type="InterPro" id="IPR002403">
    <property type="entry name" value="Cyt_P450_E_grp-IV"/>
</dbReference>
<evidence type="ECO:0000256" key="2">
    <source>
        <dbReference type="ARBA" id="ARBA00005179"/>
    </source>
</evidence>
<keyword evidence="6" id="KW-0560">Oxidoreductase</keyword>
<keyword evidence="10" id="KW-1133">Transmembrane helix</keyword>
<evidence type="ECO:0000313" key="11">
    <source>
        <dbReference type="EMBL" id="KPI45699.1"/>
    </source>
</evidence>
<name>A0A0N0NS81_9EURO</name>
<dbReference type="EMBL" id="LFJN01000001">
    <property type="protein sequence ID" value="KPI45699.1"/>
    <property type="molecule type" value="Genomic_DNA"/>
</dbReference>
<evidence type="ECO:0000256" key="6">
    <source>
        <dbReference type="ARBA" id="ARBA00023002"/>
    </source>
</evidence>
<dbReference type="VEuPathDB" id="FungiDB:AB675_873"/>
<dbReference type="Proteomes" id="UP000038010">
    <property type="component" value="Unassembled WGS sequence"/>
</dbReference>
<comment type="cofactor">
    <cofactor evidence="1 9">
        <name>heme</name>
        <dbReference type="ChEBI" id="CHEBI:30413"/>
    </cofactor>
</comment>
<dbReference type="PRINTS" id="PR00385">
    <property type="entry name" value="P450"/>
</dbReference>
<gene>
    <name evidence="11" type="ORF">AB675_873</name>
</gene>
<feature type="transmembrane region" description="Helical" evidence="10">
    <location>
        <begin position="6"/>
        <end position="29"/>
    </location>
</feature>
<evidence type="ECO:0000256" key="10">
    <source>
        <dbReference type="SAM" id="Phobius"/>
    </source>
</evidence>
<accession>A0A0N0NS81</accession>
<evidence type="ECO:0000256" key="4">
    <source>
        <dbReference type="ARBA" id="ARBA00022617"/>
    </source>
</evidence>
<evidence type="ECO:0000256" key="3">
    <source>
        <dbReference type="ARBA" id="ARBA00010617"/>
    </source>
</evidence>
<comment type="caution">
    <text evidence="11">The sequence shown here is derived from an EMBL/GenBank/DDBJ whole genome shotgun (WGS) entry which is preliminary data.</text>
</comment>
<dbReference type="AlphaFoldDB" id="A0A0N0NS81"/>
<dbReference type="InterPro" id="IPR036396">
    <property type="entry name" value="Cyt_P450_sf"/>
</dbReference>
<dbReference type="SUPFAM" id="SSF48264">
    <property type="entry name" value="Cytochrome P450"/>
    <property type="match status" value="1"/>
</dbReference>
<keyword evidence="12" id="KW-1185">Reference proteome</keyword>
<evidence type="ECO:0000256" key="9">
    <source>
        <dbReference type="PIRSR" id="PIRSR602403-1"/>
    </source>
</evidence>
<feature type="binding site" description="axial binding residue" evidence="9">
    <location>
        <position position="492"/>
    </location>
    <ligand>
        <name>heme</name>
        <dbReference type="ChEBI" id="CHEBI:30413"/>
    </ligand>
    <ligandPart>
        <name>Fe</name>
        <dbReference type="ChEBI" id="CHEBI:18248"/>
    </ligandPart>
</feature>
<keyword evidence="5 9" id="KW-0479">Metal-binding</keyword>
<dbReference type="Pfam" id="PF00067">
    <property type="entry name" value="p450"/>
    <property type="match status" value="1"/>
</dbReference>
<dbReference type="RefSeq" id="XP_018005662.1">
    <property type="nucleotide sequence ID" value="XM_018149212.1"/>
</dbReference>
<keyword evidence="7 9" id="KW-0408">Iron</keyword>
<keyword evidence="10" id="KW-0812">Transmembrane</keyword>
<organism evidence="11 12">
    <name type="scientific">Cyphellophora attinorum</name>
    <dbReference type="NCBI Taxonomy" id="1664694"/>
    <lineage>
        <taxon>Eukaryota</taxon>
        <taxon>Fungi</taxon>
        <taxon>Dikarya</taxon>
        <taxon>Ascomycota</taxon>
        <taxon>Pezizomycotina</taxon>
        <taxon>Eurotiomycetes</taxon>
        <taxon>Chaetothyriomycetidae</taxon>
        <taxon>Chaetothyriales</taxon>
        <taxon>Cyphellophoraceae</taxon>
        <taxon>Cyphellophora</taxon>
    </lineage>
</organism>
<dbReference type="PRINTS" id="PR00465">
    <property type="entry name" value="EP450IV"/>
</dbReference>
<sequence length="562" mass="64311">MAGIAYALIARALALSGLGLVVLFAYNLYRARMRVRSISTKYGLPLLPHSFILGHLIISAKVAMKWPADVSTSLIPYLISLEYPEYSKHGYFYLDMWPIVNSMIVVSNPDMMVSFTQDVSLPKHRQMPFEFGPFSHGLDLVTSNGPVWKTWRAIFNPAFSLKNIQTYVPIMLQEYNIFRSKLAKLATDGDIVNMDKVTMALTVDIIGHAVLGARLDAQTTDCELFKLLKEQISLLFVDYSPGSLRKLFMPTRAYRMWRNERAMRRIVQPYIEKGIRDHGSKQGNKTMLRYNSLAVTNYLKEYSALEGSIDEAWIHIAIQQFKMLLFAGHDTVSSTFYFVTALLHNNPASLAKCREELNTVFGPYDPKSNNPDTIDPAQSLIASNPEILNQLPYLNACIKETLRLFGPVSGSVRENPNPNTNHFLYHPDHPQTPIPVWDFMLFAHQAQSHRDPAYFADPHSFVPDRWLAKPGEKWYPGHKYAYRPFEHGPRNCIGQEFAMLEMRLVLALVLREWELEPVLPQEKTYLGSNLYQSTPTEEITMHPRGGMPMRVRRREQLVKSLH</sequence>
<evidence type="ECO:0000256" key="1">
    <source>
        <dbReference type="ARBA" id="ARBA00001971"/>
    </source>
</evidence>